<organism evidence="1 2">
    <name type="scientific">Lentisphaera araneosa HTCC2155</name>
    <dbReference type="NCBI Taxonomy" id="313628"/>
    <lineage>
        <taxon>Bacteria</taxon>
        <taxon>Pseudomonadati</taxon>
        <taxon>Lentisphaerota</taxon>
        <taxon>Lentisphaeria</taxon>
        <taxon>Lentisphaerales</taxon>
        <taxon>Lentisphaeraceae</taxon>
        <taxon>Lentisphaera</taxon>
    </lineage>
</organism>
<reference evidence="1 2" key="1">
    <citation type="journal article" date="2010" name="J. Bacteriol.">
        <title>Genome sequence of Lentisphaera araneosa HTCC2155T, the type species of the order Lentisphaerales in the phylum Lentisphaerae.</title>
        <authorList>
            <person name="Thrash J.C."/>
            <person name="Cho J.C."/>
            <person name="Vergin K.L."/>
            <person name="Morris R.M."/>
            <person name="Giovannoni S.J."/>
        </authorList>
    </citation>
    <scope>NUCLEOTIDE SEQUENCE [LARGE SCALE GENOMIC DNA]</scope>
    <source>
        <strain evidence="1 2">HTCC2155</strain>
    </source>
</reference>
<evidence type="ECO:0000313" key="1">
    <source>
        <dbReference type="EMBL" id="EDM25255.1"/>
    </source>
</evidence>
<dbReference type="Proteomes" id="UP000004947">
    <property type="component" value="Unassembled WGS sequence"/>
</dbReference>
<sequence length="162" mass="18758">MTLLKEQTKKLNNQLNPIDDISTNFRNRSLTTEEIQKTMNINSWSIKLDNKAQYDIQIGVIEKNGSFKPIIANYKNKSGESLTLIMQKSNTEYSFNCLINNSGRSVNYILKKFTKPKVNRTNSYLGSNSRFRIEGLTTFYTVEDKNKNHLYTFGIKLIKKKS</sequence>
<dbReference type="AlphaFoldDB" id="A6DSW5"/>
<proteinExistence type="predicted"/>
<keyword evidence="2" id="KW-1185">Reference proteome</keyword>
<dbReference type="STRING" id="313628.LNTAR_24788"/>
<evidence type="ECO:0000313" key="2">
    <source>
        <dbReference type="Proteomes" id="UP000004947"/>
    </source>
</evidence>
<comment type="caution">
    <text evidence="1">The sequence shown here is derived from an EMBL/GenBank/DDBJ whole genome shotgun (WGS) entry which is preliminary data.</text>
</comment>
<name>A6DSW5_9BACT</name>
<accession>A6DSW5</accession>
<dbReference type="EMBL" id="ABCK01000033">
    <property type="protein sequence ID" value="EDM25255.1"/>
    <property type="molecule type" value="Genomic_DNA"/>
</dbReference>
<gene>
    <name evidence="1" type="ORF">LNTAR_24788</name>
</gene>
<protein>
    <submittedName>
        <fullName evidence="1">Uncharacterized protein</fullName>
    </submittedName>
</protein>